<keyword evidence="1" id="KW-0812">Transmembrane</keyword>
<evidence type="ECO:0000313" key="3">
    <source>
        <dbReference type="EMBL" id="XDV70052.1"/>
    </source>
</evidence>
<accession>A0AB39YJG8</accession>
<dbReference type="CDD" id="cd11614">
    <property type="entry name" value="SAF_CpaB_FlgA_like"/>
    <property type="match status" value="1"/>
</dbReference>
<reference evidence="3" key="1">
    <citation type="submission" date="2024-07" db="EMBL/GenBank/DDBJ databases">
        <authorList>
            <person name="Li J."/>
            <person name="Wei H."/>
            <person name="Ma J."/>
        </authorList>
    </citation>
    <scope>NUCLEOTIDE SEQUENCE</scope>
    <source>
        <strain evidence="3">AMU7</strain>
    </source>
</reference>
<dbReference type="InterPro" id="IPR013974">
    <property type="entry name" value="SAF"/>
</dbReference>
<evidence type="ECO:0000256" key="1">
    <source>
        <dbReference type="SAM" id="Phobius"/>
    </source>
</evidence>
<feature type="domain" description="SAF" evidence="2">
    <location>
        <begin position="47"/>
        <end position="110"/>
    </location>
</feature>
<dbReference type="AlphaFoldDB" id="A0AB39YJG8"/>
<keyword evidence="1" id="KW-0472">Membrane</keyword>
<organism evidence="3">
    <name type="scientific">Paenarthrobacter sp. AMU7</name>
    <dbReference type="NCBI Taxonomy" id="3162492"/>
    <lineage>
        <taxon>Bacteria</taxon>
        <taxon>Bacillati</taxon>
        <taxon>Actinomycetota</taxon>
        <taxon>Actinomycetes</taxon>
        <taxon>Micrococcales</taxon>
        <taxon>Micrococcaceae</taxon>
        <taxon>Paenarthrobacter</taxon>
    </lineage>
</organism>
<dbReference type="SMART" id="SM00858">
    <property type="entry name" value="SAF"/>
    <property type="match status" value="1"/>
</dbReference>
<keyword evidence="1" id="KW-1133">Transmembrane helix</keyword>
<proteinExistence type="predicted"/>
<evidence type="ECO:0000259" key="2">
    <source>
        <dbReference type="SMART" id="SM00858"/>
    </source>
</evidence>
<dbReference type="RefSeq" id="WP_207594022.1">
    <property type="nucleotide sequence ID" value="NZ_CP165735.1"/>
</dbReference>
<feature type="transmembrane region" description="Helical" evidence="1">
    <location>
        <begin position="22"/>
        <end position="43"/>
    </location>
</feature>
<gene>
    <name evidence="3" type="ORF">ABQM86_13885</name>
</gene>
<sequence>MAQVTVVAAARLKKPSWKDPRLLIGILLVLVSIAGVIALVGSADRTTQVYTAREDIAVGQVVAVADLSIVSVRLDDVESGYVTVEGGLPEGRVALQRVAKNQLVPKESLGKADALNRKPVAISVEGELPAQAVGGARVDVWVALPGASRAFDEPQLLLPGAEIAQVVSGAAALGASKTTQVLVLVTDEQMPKLLGAQANKASISVVWNPAGLNP</sequence>
<protein>
    <submittedName>
        <fullName evidence="3">SAF domain-containing protein</fullName>
    </submittedName>
</protein>
<name>A0AB39YJG8_9MICC</name>
<dbReference type="Pfam" id="PF08666">
    <property type="entry name" value="SAF"/>
    <property type="match status" value="1"/>
</dbReference>
<dbReference type="EMBL" id="CP165735">
    <property type="protein sequence ID" value="XDV70052.1"/>
    <property type="molecule type" value="Genomic_DNA"/>
</dbReference>